<organism evidence="4">
    <name type="scientific">marine metagenome</name>
    <dbReference type="NCBI Taxonomy" id="408172"/>
    <lineage>
        <taxon>unclassified sequences</taxon>
        <taxon>metagenomes</taxon>
        <taxon>ecological metagenomes</taxon>
    </lineage>
</organism>
<dbReference type="PANTHER" id="PTHR48081">
    <property type="entry name" value="AB HYDROLASE SUPERFAMILY PROTEIN C4A8.06C"/>
    <property type="match status" value="1"/>
</dbReference>
<comment type="similarity">
    <text evidence="1">Belongs to the 'GDXG' lipolytic enzyme family.</text>
</comment>
<dbReference type="PROSITE" id="PS01173">
    <property type="entry name" value="LIPASE_GDXG_HIS"/>
    <property type="match status" value="1"/>
</dbReference>
<name>A0A382XQE5_9ZZZZ</name>
<dbReference type="Pfam" id="PF20434">
    <property type="entry name" value="BD-FAE"/>
    <property type="match status" value="1"/>
</dbReference>
<dbReference type="Gene3D" id="3.40.50.1820">
    <property type="entry name" value="alpha/beta hydrolase"/>
    <property type="match status" value="1"/>
</dbReference>
<dbReference type="AlphaFoldDB" id="A0A382XQE5"/>
<evidence type="ECO:0000256" key="2">
    <source>
        <dbReference type="ARBA" id="ARBA00022801"/>
    </source>
</evidence>
<accession>A0A382XQE5</accession>
<dbReference type="SUPFAM" id="SSF53474">
    <property type="entry name" value="alpha/beta-Hydrolases"/>
    <property type="match status" value="1"/>
</dbReference>
<keyword evidence="2" id="KW-0378">Hydrolase</keyword>
<gene>
    <name evidence="4" type="ORF">METZ01_LOCUS426130</name>
</gene>
<feature type="domain" description="BD-FAE-like" evidence="3">
    <location>
        <begin position="60"/>
        <end position="125"/>
    </location>
</feature>
<dbReference type="InterPro" id="IPR002168">
    <property type="entry name" value="Lipase_GDXG_HIS_AS"/>
</dbReference>
<evidence type="ECO:0000259" key="3">
    <source>
        <dbReference type="Pfam" id="PF20434"/>
    </source>
</evidence>
<dbReference type="EMBL" id="UINC01169637">
    <property type="protein sequence ID" value="SVD73276.1"/>
    <property type="molecule type" value="Genomic_DNA"/>
</dbReference>
<evidence type="ECO:0000256" key="1">
    <source>
        <dbReference type="ARBA" id="ARBA00010515"/>
    </source>
</evidence>
<evidence type="ECO:0000313" key="4">
    <source>
        <dbReference type="EMBL" id="SVD73276.1"/>
    </source>
</evidence>
<dbReference type="InterPro" id="IPR049492">
    <property type="entry name" value="BD-FAE-like_dom"/>
</dbReference>
<reference evidence="4" key="1">
    <citation type="submission" date="2018-05" db="EMBL/GenBank/DDBJ databases">
        <authorList>
            <person name="Lanie J.A."/>
            <person name="Ng W.-L."/>
            <person name="Kazmierczak K.M."/>
            <person name="Andrzejewski T.M."/>
            <person name="Davidsen T.M."/>
            <person name="Wayne K.J."/>
            <person name="Tettelin H."/>
            <person name="Glass J.I."/>
            <person name="Rusch D."/>
            <person name="Podicherti R."/>
            <person name="Tsui H.-C.T."/>
            <person name="Winkler M.E."/>
        </authorList>
    </citation>
    <scope>NUCLEOTIDE SEQUENCE</scope>
</reference>
<dbReference type="InterPro" id="IPR029058">
    <property type="entry name" value="AB_hydrolase_fold"/>
</dbReference>
<proteinExistence type="inferred from homology"/>
<feature type="non-terminal residue" evidence="4">
    <location>
        <position position="126"/>
    </location>
</feature>
<dbReference type="InterPro" id="IPR050300">
    <property type="entry name" value="GDXG_lipolytic_enzyme"/>
</dbReference>
<protein>
    <recommendedName>
        <fullName evidence="3">BD-FAE-like domain-containing protein</fullName>
    </recommendedName>
</protein>
<dbReference type="GO" id="GO:0016787">
    <property type="term" value="F:hydrolase activity"/>
    <property type="evidence" value="ECO:0007669"/>
    <property type="project" value="UniProtKB-KW"/>
</dbReference>
<sequence length="126" mass="14339">MKKEKLKKFGTKTALKLVDSFYVSISEAYHRVPLAKPSLYGLQIEKDIPYVSSSRVEHRLDIIRPKNIQGPLPVMFYIHGGGFRLLSKETHILFAMMFAKKGFVVVNINYRLAPAHPFPAAMEDTC</sequence>